<dbReference type="STRING" id="796620.VIBC2010_11679"/>
<feature type="transmembrane region" description="Helical" evidence="6">
    <location>
        <begin position="308"/>
        <end position="332"/>
    </location>
</feature>
<feature type="transmembrane region" description="Helical" evidence="6">
    <location>
        <begin position="135"/>
        <end position="155"/>
    </location>
</feature>
<dbReference type="RefSeq" id="WP_009601598.1">
    <property type="nucleotide sequence ID" value="NZ_CAWLFW010000052.1"/>
</dbReference>
<dbReference type="EMBL" id="AEIU01000075">
    <property type="protein sequence ID" value="EFP96223.1"/>
    <property type="molecule type" value="Genomic_DNA"/>
</dbReference>
<keyword evidence="2" id="KW-1003">Cell membrane</keyword>
<dbReference type="InterPro" id="IPR011701">
    <property type="entry name" value="MFS"/>
</dbReference>
<organism evidence="8 9">
    <name type="scientific">Vibrio caribbeanicus ATCC BAA-2122</name>
    <dbReference type="NCBI Taxonomy" id="796620"/>
    <lineage>
        <taxon>Bacteria</taxon>
        <taxon>Pseudomonadati</taxon>
        <taxon>Pseudomonadota</taxon>
        <taxon>Gammaproteobacteria</taxon>
        <taxon>Vibrionales</taxon>
        <taxon>Vibrionaceae</taxon>
        <taxon>Vibrio</taxon>
    </lineage>
</organism>
<evidence type="ECO:0000256" key="3">
    <source>
        <dbReference type="ARBA" id="ARBA00022692"/>
    </source>
</evidence>
<sequence>MNKTVHKYLTILVLSLAGSSIYALPYIKYVFYDVQLSVMNISHMESGMLISVYALGCMLTYIPGGMLTDRISQSKAMGFSLIGTATLGVVYMFTLSYSVALVIWFLFAVTTTFVFWTSLIKAISLVGEEDEQARLYGLYYAGNGLAGTVINVLALKISTLTEDPTQGFIYSLATLCCFCLFCGILVLLVIRDTNKVEALDEFNFADVKGLLKMPTLWCFSLIVFSGYAVSSSTAYFTPYLSNVVGISIEDTGLFSIIRSHLFYLIAPLGGYLADRIFQSTAKLFTLLFSLLALTLSGVLFLPSSMGELWISVYTLLPGAFGLMLYGLVFSIIRETGIPLKVAGTAIGIASLIGYTPDLFMSTLFGYWLDRFQNDGYWLIFLTLAGISVSGVILSAVVFKKNIGVKEVTVERSELNIA</sequence>
<keyword evidence="5 6" id="KW-0472">Membrane</keyword>
<feature type="transmembrane region" description="Helical" evidence="6">
    <location>
        <begin position="283"/>
        <end position="302"/>
    </location>
</feature>
<keyword evidence="4 6" id="KW-1133">Transmembrane helix</keyword>
<evidence type="ECO:0000256" key="6">
    <source>
        <dbReference type="SAM" id="Phobius"/>
    </source>
</evidence>
<dbReference type="InterPro" id="IPR036259">
    <property type="entry name" value="MFS_trans_sf"/>
</dbReference>
<dbReference type="Pfam" id="PF07690">
    <property type="entry name" value="MFS_1"/>
    <property type="match status" value="1"/>
</dbReference>
<feature type="domain" description="Major facilitator superfamily (MFS) profile" evidence="7">
    <location>
        <begin position="1"/>
        <end position="402"/>
    </location>
</feature>
<dbReference type="CDD" id="cd06174">
    <property type="entry name" value="MFS"/>
    <property type="match status" value="1"/>
</dbReference>
<dbReference type="SUPFAM" id="SSF103473">
    <property type="entry name" value="MFS general substrate transporter"/>
    <property type="match status" value="1"/>
</dbReference>
<dbReference type="PROSITE" id="PS50850">
    <property type="entry name" value="MFS"/>
    <property type="match status" value="1"/>
</dbReference>
<dbReference type="Gene3D" id="1.20.1250.20">
    <property type="entry name" value="MFS general substrate transporter like domains"/>
    <property type="match status" value="2"/>
</dbReference>
<evidence type="ECO:0000259" key="7">
    <source>
        <dbReference type="PROSITE" id="PS50850"/>
    </source>
</evidence>
<feature type="transmembrane region" description="Helical" evidence="6">
    <location>
        <begin position="376"/>
        <end position="398"/>
    </location>
</feature>
<dbReference type="PANTHER" id="PTHR43124">
    <property type="entry name" value="PURINE EFFLUX PUMP PBUE"/>
    <property type="match status" value="1"/>
</dbReference>
<evidence type="ECO:0000256" key="4">
    <source>
        <dbReference type="ARBA" id="ARBA00022989"/>
    </source>
</evidence>
<keyword evidence="3 6" id="KW-0812">Transmembrane</keyword>
<dbReference type="GO" id="GO:0022857">
    <property type="term" value="F:transmembrane transporter activity"/>
    <property type="evidence" value="ECO:0007669"/>
    <property type="project" value="InterPro"/>
</dbReference>
<feature type="transmembrane region" description="Helical" evidence="6">
    <location>
        <begin position="101"/>
        <end position="123"/>
    </location>
</feature>
<feature type="transmembrane region" description="Helical" evidence="6">
    <location>
        <begin position="252"/>
        <end position="271"/>
    </location>
</feature>
<evidence type="ECO:0000313" key="8">
    <source>
        <dbReference type="EMBL" id="EFP96223.1"/>
    </source>
</evidence>
<proteinExistence type="predicted"/>
<dbReference type="PANTHER" id="PTHR43124:SF3">
    <property type="entry name" value="CHLORAMPHENICOL EFFLUX PUMP RV0191"/>
    <property type="match status" value="1"/>
</dbReference>
<evidence type="ECO:0000256" key="2">
    <source>
        <dbReference type="ARBA" id="ARBA00022475"/>
    </source>
</evidence>
<feature type="transmembrane region" description="Helical" evidence="6">
    <location>
        <begin position="339"/>
        <end position="356"/>
    </location>
</feature>
<evidence type="ECO:0000313" key="9">
    <source>
        <dbReference type="Proteomes" id="UP000002943"/>
    </source>
</evidence>
<dbReference type="InterPro" id="IPR020846">
    <property type="entry name" value="MFS_dom"/>
</dbReference>
<comment type="caution">
    <text evidence="8">The sequence shown here is derived from an EMBL/GenBank/DDBJ whole genome shotgun (WGS) entry which is preliminary data.</text>
</comment>
<evidence type="ECO:0000256" key="5">
    <source>
        <dbReference type="ARBA" id="ARBA00023136"/>
    </source>
</evidence>
<dbReference type="AlphaFoldDB" id="E3BKM9"/>
<reference evidence="8 9" key="1">
    <citation type="journal article" date="2012" name="Int. J. Syst. Evol. Microbiol.">
        <title>Vibrio caribbeanicus sp. nov., isolated from the marine sponge Scleritoderma cyanea.</title>
        <authorList>
            <person name="Hoffmann M."/>
            <person name="Monday S.R."/>
            <person name="Allard M.W."/>
            <person name="Strain E.A."/>
            <person name="Whittaker P."/>
            <person name="Naum M."/>
            <person name="McCarthy P.J."/>
            <person name="Lopez J.V."/>
            <person name="Fischer M."/>
            <person name="Brown E.W."/>
        </authorList>
    </citation>
    <scope>NUCLEOTIDE SEQUENCE [LARGE SCALE GENOMIC DNA]</scope>
    <source>
        <strain evidence="8 9">ATCC BAA-2122</strain>
    </source>
</reference>
<feature type="transmembrane region" description="Helical" evidence="6">
    <location>
        <begin position="216"/>
        <end position="240"/>
    </location>
</feature>
<feature type="transmembrane region" description="Helical" evidence="6">
    <location>
        <begin position="76"/>
        <end position="95"/>
    </location>
</feature>
<feature type="transmembrane region" description="Helical" evidence="6">
    <location>
        <begin position="47"/>
        <end position="64"/>
    </location>
</feature>
<gene>
    <name evidence="8" type="ORF">VIBC2010_11679</name>
</gene>
<keyword evidence="9" id="KW-1185">Reference proteome</keyword>
<evidence type="ECO:0000256" key="1">
    <source>
        <dbReference type="ARBA" id="ARBA00004651"/>
    </source>
</evidence>
<feature type="transmembrane region" description="Helical" evidence="6">
    <location>
        <begin position="167"/>
        <end position="190"/>
    </location>
</feature>
<dbReference type="Proteomes" id="UP000002943">
    <property type="component" value="Unassembled WGS sequence"/>
</dbReference>
<dbReference type="InterPro" id="IPR050189">
    <property type="entry name" value="MFS_Efflux_Transporters"/>
</dbReference>
<protein>
    <submittedName>
        <fullName evidence="8">Major facilitator family protein</fullName>
    </submittedName>
</protein>
<dbReference type="eggNOG" id="COG2271">
    <property type="taxonomic scope" value="Bacteria"/>
</dbReference>
<accession>E3BKM9</accession>
<name>E3BKM9_9VIBR</name>
<dbReference type="GO" id="GO:0005886">
    <property type="term" value="C:plasma membrane"/>
    <property type="evidence" value="ECO:0007669"/>
    <property type="project" value="UniProtKB-SubCell"/>
</dbReference>
<comment type="subcellular location">
    <subcellularLocation>
        <location evidence="1">Cell membrane</location>
        <topology evidence="1">Multi-pass membrane protein</topology>
    </subcellularLocation>
</comment>